<name>A0AAV4J4H9_9GAST</name>
<evidence type="ECO:0000313" key="2">
    <source>
        <dbReference type="Proteomes" id="UP000762676"/>
    </source>
</evidence>
<organism evidence="1 2">
    <name type="scientific">Elysia marginata</name>
    <dbReference type="NCBI Taxonomy" id="1093978"/>
    <lineage>
        <taxon>Eukaryota</taxon>
        <taxon>Metazoa</taxon>
        <taxon>Spiralia</taxon>
        <taxon>Lophotrochozoa</taxon>
        <taxon>Mollusca</taxon>
        <taxon>Gastropoda</taxon>
        <taxon>Heterobranchia</taxon>
        <taxon>Euthyneura</taxon>
        <taxon>Panpulmonata</taxon>
        <taxon>Sacoglossa</taxon>
        <taxon>Placobranchoidea</taxon>
        <taxon>Plakobranchidae</taxon>
        <taxon>Elysia</taxon>
    </lineage>
</organism>
<evidence type="ECO:0008006" key="3">
    <source>
        <dbReference type="Google" id="ProtNLM"/>
    </source>
</evidence>
<dbReference type="EMBL" id="BMAT01006587">
    <property type="protein sequence ID" value="GFS15576.1"/>
    <property type="molecule type" value="Genomic_DNA"/>
</dbReference>
<accession>A0AAV4J4H9</accession>
<evidence type="ECO:0000313" key="1">
    <source>
        <dbReference type="EMBL" id="GFS15576.1"/>
    </source>
</evidence>
<protein>
    <recommendedName>
        <fullName evidence="3">Secreted protein</fullName>
    </recommendedName>
</protein>
<reference evidence="1 2" key="1">
    <citation type="journal article" date="2021" name="Elife">
        <title>Chloroplast acquisition without the gene transfer in kleptoplastic sea slugs, Plakobranchus ocellatus.</title>
        <authorList>
            <person name="Maeda T."/>
            <person name="Takahashi S."/>
            <person name="Yoshida T."/>
            <person name="Shimamura S."/>
            <person name="Takaki Y."/>
            <person name="Nagai Y."/>
            <person name="Toyoda A."/>
            <person name="Suzuki Y."/>
            <person name="Arimoto A."/>
            <person name="Ishii H."/>
            <person name="Satoh N."/>
            <person name="Nishiyama T."/>
            <person name="Hasebe M."/>
            <person name="Maruyama T."/>
            <person name="Minagawa J."/>
            <person name="Obokata J."/>
            <person name="Shigenobu S."/>
        </authorList>
    </citation>
    <scope>NUCLEOTIDE SEQUENCE [LARGE SCALE GENOMIC DNA]</scope>
</reference>
<comment type="caution">
    <text evidence="1">The sequence shown here is derived from an EMBL/GenBank/DDBJ whole genome shotgun (WGS) entry which is preliminary data.</text>
</comment>
<dbReference type="Proteomes" id="UP000762676">
    <property type="component" value="Unassembled WGS sequence"/>
</dbReference>
<proteinExistence type="predicted"/>
<gene>
    <name evidence="1" type="ORF">ElyMa_003190900</name>
</gene>
<sequence>MMQFGRWLVAPVTACVPIATWMVDLRRNEYGLYPRFQPLLWNEGRGEIDLAWASRTRGVPGSVRDPWPKGGNLWPHVLSVWRGPRPLGFPRVPPPVLATSII</sequence>
<keyword evidence="2" id="KW-1185">Reference proteome</keyword>
<dbReference type="AlphaFoldDB" id="A0AAV4J4H9"/>